<evidence type="ECO:0000256" key="7">
    <source>
        <dbReference type="ARBA" id="ARBA00048045"/>
    </source>
</evidence>
<protein>
    <recommendedName>
        <fullName evidence="8">tRNA-specific adenosine deaminase</fullName>
        <ecNumber evidence="8">3.5.4.33</ecNumber>
    </recommendedName>
</protein>
<feature type="domain" description="CMP/dCMP-type deaminase" evidence="9">
    <location>
        <begin position="14"/>
        <end position="142"/>
    </location>
</feature>
<dbReference type="AlphaFoldDB" id="A0A4P2PY91"/>
<evidence type="ECO:0000256" key="3">
    <source>
        <dbReference type="ARBA" id="ARBA00022694"/>
    </source>
</evidence>
<dbReference type="PANTHER" id="PTHR11079:SF202">
    <property type="entry name" value="TRNA-SPECIFIC ADENOSINE DEAMINASE"/>
    <property type="match status" value="1"/>
</dbReference>
<keyword evidence="4 8" id="KW-0479">Metal-binding</keyword>
<comment type="cofactor">
    <cofactor evidence="8">
        <name>Zn(2+)</name>
        <dbReference type="ChEBI" id="CHEBI:29105"/>
    </cofactor>
    <text evidence="8">Binds 1 zinc ion per subunit.</text>
</comment>
<dbReference type="GO" id="GO:0008270">
    <property type="term" value="F:zinc ion binding"/>
    <property type="evidence" value="ECO:0007669"/>
    <property type="project" value="UniProtKB-UniRule"/>
</dbReference>
<dbReference type="SUPFAM" id="SSF53927">
    <property type="entry name" value="Cytidine deaminase-like"/>
    <property type="match status" value="1"/>
</dbReference>
<sequence>MLLPVAAQGSDGADVDVFWMQGALAEAQAAAAAGDVPVGALIVDAAGVVLARGRNRREIDQDPTGHAEVDALRTAARQLGRWRLEGATVYATLEPCPMCAGALVNARIARLVYGCPDPKAGAIDTLFTIGRDSRLNHRFVVTSGVLAEESAALLRAFFAKLRAAAIKR</sequence>
<dbReference type="HAMAP" id="MF_00972">
    <property type="entry name" value="tRNA_aden_deaminase"/>
    <property type="match status" value="1"/>
</dbReference>
<evidence type="ECO:0000256" key="5">
    <source>
        <dbReference type="ARBA" id="ARBA00022801"/>
    </source>
</evidence>
<evidence type="ECO:0000256" key="6">
    <source>
        <dbReference type="ARBA" id="ARBA00022833"/>
    </source>
</evidence>
<dbReference type="PROSITE" id="PS51747">
    <property type="entry name" value="CYT_DCMP_DEAMINASES_2"/>
    <property type="match status" value="1"/>
</dbReference>
<reference evidence="10 11" key="1">
    <citation type="submission" date="2015-09" db="EMBL/GenBank/DDBJ databases">
        <title>Sorangium comparison.</title>
        <authorList>
            <person name="Zaburannyi N."/>
            <person name="Bunk B."/>
            <person name="Overmann J."/>
            <person name="Mueller R."/>
        </authorList>
    </citation>
    <scope>NUCLEOTIDE SEQUENCE [LARGE SCALE GENOMIC DNA]</scope>
    <source>
        <strain evidence="10 11">So ceGT47</strain>
    </source>
</reference>
<name>A0A4P2PY91_SORCE</name>
<evidence type="ECO:0000259" key="9">
    <source>
        <dbReference type="PROSITE" id="PS51747"/>
    </source>
</evidence>
<evidence type="ECO:0000256" key="2">
    <source>
        <dbReference type="ARBA" id="ARBA00011738"/>
    </source>
</evidence>
<feature type="active site" description="Proton donor" evidence="8">
    <location>
        <position position="68"/>
    </location>
</feature>
<dbReference type="EC" id="3.5.4.33" evidence="8"/>
<comment type="similarity">
    <text evidence="1">Belongs to the cytidine and deoxycytidylate deaminase family. ADAT2 subfamily.</text>
</comment>
<dbReference type="GO" id="GO:0002100">
    <property type="term" value="P:tRNA wobble adenosine to inosine editing"/>
    <property type="evidence" value="ECO:0007669"/>
    <property type="project" value="UniProtKB-UniRule"/>
</dbReference>
<dbReference type="Pfam" id="PF14437">
    <property type="entry name" value="MafB19-deam"/>
    <property type="match status" value="1"/>
</dbReference>
<feature type="binding site" evidence="8">
    <location>
        <position position="66"/>
    </location>
    <ligand>
        <name>Zn(2+)</name>
        <dbReference type="ChEBI" id="CHEBI:29105"/>
        <note>catalytic</note>
    </ligand>
</feature>
<comment type="function">
    <text evidence="8">Catalyzes the deamination of adenosine to inosine at the wobble position 34 of tRNA(Arg2).</text>
</comment>
<proteinExistence type="inferred from homology"/>
<dbReference type="Gene3D" id="3.40.140.10">
    <property type="entry name" value="Cytidine Deaminase, domain 2"/>
    <property type="match status" value="1"/>
</dbReference>
<evidence type="ECO:0000313" key="11">
    <source>
        <dbReference type="Proteomes" id="UP000295781"/>
    </source>
</evidence>
<dbReference type="InterPro" id="IPR002125">
    <property type="entry name" value="CMP_dCMP_dom"/>
</dbReference>
<evidence type="ECO:0000256" key="1">
    <source>
        <dbReference type="ARBA" id="ARBA00010669"/>
    </source>
</evidence>
<comment type="catalytic activity">
    <reaction evidence="7 8">
        <text>adenosine(34) in tRNA + H2O + H(+) = inosine(34) in tRNA + NH4(+)</text>
        <dbReference type="Rhea" id="RHEA:43168"/>
        <dbReference type="Rhea" id="RHEA-COMP:10373"/>
        <dbReference type="Rhea" id="RHEA-COMP:10374"/>
        <dbReference type="ChEBI" id="CHEBI:15377"/>
        <dbReference type="ChEBI" id="CHEBI:15378"/>
        <dbReference type="ChEBI" id="CHEBI:28938"/>
        <dbReference type="ChEBI" id="CHEBI:74411"/>
        <dbReference type="ChEBI" id="CHEBI:82852"/>
        <dbReference type="EC" id="3.5.4.33"/>
    </reaction>
</comment>
<comment type="subunit">
    <text evidence="2 8">Homodimer.</text>
</comment>
<evidence type="ECO:0000256" key="8">
    <source>
        <dbReference type="HAMAP-Rule" id="MF_00972"/>
    </source>
</evidence>
<evidence type="ECO:0000313" key="10">
    <source>
        <dbReference type="EMBL" id="AUX21827.1"/>
    </source>
</evidence>
<feature type="binding site" evidence="8">
    <location>
        <position position="99"/>
    </location>
    <ligand>
        <name>Zn(2+)</name>
        <dbReference type="ChEBI" id="CHEBI:29105"/>
        <note>catalytic</note>
    </ligand>
</feature>
<keyword evidence="3 8" id="KW-0819">tRNA processing</keyword>
<evidence type="ECO:0000256" key="4">
    <source>
        <dbReference type="ARBA" id="ARBA00022723"/>
    </source>
</evidence>
<dbReference type="CDD" id="cd01285">
    <property type="entry name" value="nucleoside_deaminase"/>
    <property type="match status" value="1"/>
</dbReference>
<dbReference type="GO" id="GO:0052717">
    <property type="term" value="F:tRNA-specific adenosine-34 deaminase activity"/>
    <property type="evidence" value="ECO:0007669"/>
    <property type="project" value="UniProtKB-UniRule"/>
</dbReference>
<dbReference type="InterPro" id="IPR028883">
    <property type="entry name" value="tRNA_aden_deaminase"/>
</dbReference>
<keyword evidence="6 8" id="KW-0862">Zinc</keyword>
<dbReference type="InterPro" id="IPR016193">
    <property type="entry name" value="Cytidine_deaminase-like"/>
</dbReference>
<feature type="binding site" evidence="8">
    <location>
        <position position="96"/>
    </location>
    <ligand>
        <name>Zn(2+)</name>
        <dbReference type="ChEBI" id="CHEBI:29105"/>
        <note>catalytic</note>
    </ligand>
</feature>
<dbReference type="EMBL" id="CP012670">
    <property type="protein sequence ID" value="AUX21827.1"/>
    <property type="molecule type" value="Genomic_DNA"/>
</dbReference>
<organism evidence="10 11">
    <name type="scientific">Sorangium cellulosum</name>
    <name type="common">Polyangium cellulosum</name>
    <dbReference type="NCBI Taxonomy" id="56"/>
    <lineage>
        <taxon>Bacteria</taxon>
        <taxon>Pseudomonadati</taxon>
        <taxon>Myxococcota</taxon>
        <taxon>Polyangia</taxon>
        <taxon>Polyangiales</taxon>
        <taxon>Polyangiaceae</taxon>
        <taxon>Sorangium</taxon>
    </lineage>
</organism>
<dbReference type="InterPro" id="IPR058535">
    <property type="entry name" value="MafB19-deam"/>
</dbReference>
<gene>
    <name evidence="10" type="primary">add</name>
    <name evidence="8" type="synonym">tadA</name>
    <name evidence="10" type="ORF">SOCEGT47_023210</name>
</gene>
<dbReference type="Proteomes" id="UP000295781">
    <property type="component" value="Chromosome"/>
</dbReference>
<dbReference type="PROSITE" id="PS00903">
    <property type="entry name" value="CYT_DCMP_DEAMINASES_1"/>
    <property type="match status" value="1"/>
</dbReference>
<dbReference type="PANTHER" id="PTHR11079">
    <property type="entry name" value="CYTOSINE DEAMINASE FAMILY MEMBER"/>
    <property type="match status" value="1"/>
</dbReference>
<dbReference type="InterPro" id="IPR016192">
    <property type="entry name" value="APOBEC/CMP_deaminase_Zn-bd"/>
</dbReference>
<accession>A0A4P2PY91</accession>
<keyword evidence="5 8" id="KW-0378">Hydrolase</keyword>